<gene>
    <name evidence="2" type="ORF">AVDCRST_MAG75-1084</name>
</gene>
<protein>
    <submittedName>
        <fullName evidence="2">Uncharacterized protein</fullName>
    </submittedName>
</protein>
<accession>A0A6J4NEG3</accession>
<dbReference type="InterPro" id="IPR013324">
    <property type="entry name" value="RNA_pol_sigma_r3/r4-like"/>
</dbReference>
<name>A0A6J4NEG3_9ACTN</name>
<dbReference type="EMBL" id="CADCUO010000067">
    <property type="protein sequence ID" value="CAA9382917.1"/>
    <property type="molecule type" value="Genomic_DNA"/>
</dbReference>
<dbReference type="SUPFAM" id="SSF88659">
    <property type="entry name" value="Sigma3 and sigma4 domains of RNA polymerase sigma factors"/>
    <property type="match status" value="1"/>
</dbReference>
<proteinExistence type="predicted"/>
<evidence type="ECO:0000313" key="2">
    <source>
        <dbReference type="EMBL" id="CAA9382917.1"/>
    </source>
</evidence>
<feature type="region of interest" description="Disordered" evidence="1">
    <location>
        <begin position="227"/>
        <end position="259"/>
    </location>
</feature>
<reference evidence="2" key="1">
    <citation type="submission" date="2020-02" db="EMBL/GenBank/DDBJ databases">
        <authorList>
            <person name="Meier V. D."/>
        </authorList>
    </citation>
    <scope>NUCLEOTIDE SEQUENCE</scope>
    <source>
        <strain evidence="2">AVDCRST_MAG75</strain>
    </source>
</reference>
<organism evidence="2">
    <name type="scientific">uncultured Propionibacteriaceae bacterium</name>
    <dbReference type="NCBI Taxonomy" id="257457"/>
    <lineage>
        <taxon>Bacteria</taxon>
        <taxon>Bacillati</taxon>
        <taxon>Actinomycetota</taxon>
        <taxon>Actinomycetes</taxon>
        <taxon>Propionibacteriales</taxon>
        <taxon>Propionibacteriaceae</taxon>
        <taxon>environmental samples</taxon>
    </lineage>
</organism>
<evidence type="ECO:0000256" key="1">
    <source>
        <dbReference type="SAM" id="MobiDB-lite"/>
    </source>
</evidence>
<sequence>MPRASRTEAFLAFADAHRRALLGSAYLILGDAALARARVDFILAKAYQSWRRLGDPRMHCFAALLGGSNPGPQPWNQSDRYELVDRHPAPPEPAEEIVSDLADLGEQERQLVVLEYYAGMSPAELAVLTSADPDRVEELRAAARSALTARNLGRSQDRHLEAELEAAVQHRFGPELSNASGRGAAAGQGAADDLSHGRSLVHRQRLRGLAAAVLVVVLALGASQALPSRGQPEAAGASPPVASASPSRPSCPVSDRGCRGQVTRDWRDRISKISRSYLDPDDSYFTGYSYSYDRSYDSDELWNGQGGALGLDLFKLERGATQVFIQVATAREFAPRCGQATAQDCVSMRFMDGNSFIMTETTHVSEGIEVQYRPEGTQVITLIARNVSNGTALDITRGQLLLLAQDPQLRLPPL</sequence>
<feature type="compositionally biased region" description="Low complexity" evidence="1">
    <location>
        <begin position="232"/>
        <end position="254"/>
    </location>
</feature>
<dbReference type="AlphaFoldDB" id="A0A6J4NEG3"/>